<dbReference type="EMBL" id="CCYD01000468">
    <property type="protein sequence ID" value="CEG40117.1"/>
    <property type="molecule type" value="Genomic_DNA"/>
</dbReference>
<protein>
    <submittedName>
        <fullName evidence="2">Uncharacterized protein</fullName>
    </submittedName>
</protein>
<organism evidence="2 3">
    <name type="scientific">Plasmopara halstedii</name>
    <name type="common">Downy mildew of sunflower</name>
    <dbReference type="NCBI Taxonomy" id="4781"/>
    <lineage>
        <taxon>Eukaryota</taxon>
        <taxon>Sar</taxon>
        <taxon>Stramenopiles</taxon>
        <taxon>Oomycota</taxon>
        <taxon>Peronosporomycetes</taxon>
        <taxon>Peronosporales</taxon>
        <taxon>Peronosporaceae</taxon>
        <taxon>Plasmopara</taxon>
    </lineage>
</organism>
<proteinExistence type="predicted"/>
<feature type="region of interest" description="Disordered" evidence="1">
    <location>
        <begin position="180"/>
        <end position="203"/>
    </location>
</feature>
<dbReference type="Proteomes" id="UP000054928">
    <property type="component" value="Unassembled WGS sequence"/>
</dbReference>
<sequence length="241" mass="27315">MAINFSPFLKTLGNNQTRCSAMFRSNWDLVSPFTWLDSLANEEEFMGQSFDELYPSTRVLLFPRQRQRQLDEQMTYSEGESMEKEEPSRINKNAKVTNNFFDDLPAGAKLMDTQIPANLSPPDSKAKDGFSFCTYSYSTCLTVDDNGCRVNSTRRRYEDSDGRLKAQHKRQIGTCELESTWKRSSDQDEGSVENKVSSGSVEGFEKAWKHTPFGVAEEQAKAHGAKQQNVLPDQPLAQELP</sequence>
<dbReference type="OrthoDB" id="164546at2759"/>
<name>A0A0P1AGD3_PLAHL</name>
<accession>A0A0P1AGD3</accession>
<dbReference type="AlphaFoldDB" id="A0A0P1AGD3"/>
<dbReference type="RefSeq" id="XP_024576486.1">
    <property type="nucleotide sequence ID" value="XM_024725740.1"/>
</dbReference>
<evidence type="ECO:0000256" key="1">
    <source>
        <dbReference type="SAM" id="MobiDB-lite"/>
    </source>
</evidence>
<feature type="region of interest" description="Disordered" evidence="1">
    <location>
        <begin position="218"/>
        <end position="241"/>
    </location>
</feature>
<keyword evidence="3" id="KW-1185">Reference proteome</keyword>
<evidence type="ECO:0000313" key="2">
    <source>
        <dbReference type="EMBL" id="CEG40117.1"/>
    </source>
</evidence>
<dbReference type="OMA" id="CELESTW"/>
<reference evidence="3" key="1">
    <citation type="submission" date="2014-09" db="EMBL/GenBank/DDBJ databases">
        <authorList>
            <person name="Sharma Rahul"/>
            <person name="Thines Marco"/>
        </authorList>
    </citation>
    <scope>NUCLEOTIDE SEQUENCE [LARGE SCALE GENOMIC DNA]</scope>
</reference>
<evidence type="ECO:0000313" key="3">
    <source>
        <dbReference type="Proteomes" id="UP000054928"/>
    </source>
</evidence>
<dbReference type="GeneID" id="36405389"/>